<protein>
    <submittedName>
        <fullName evidence="3">Transcriptional regulator</fullName>
    </submittedName>
</protein>
<keyword evidence="4" id="KW-1185">Reference proteome</keyword>
<evidence type="ECO:0000313" key="3">
    <source>
        <dbReference type="EMBL" id="OXM84581.1"/>
    </source>
</evidence>
<evidence type="ECO:0000259" key="2">
    <source>
        <dbReference type="PROSITE" id="PS50943"/>
    </source>
</evidence>
<dbReference type="Gene3D" id="1.10.260.40">
    <property type="entry name" value="lambda repressor-like DNA-binding domains"/>
    <property type="match status" value="1"/>
</dbReference>
<sequence>MKQKREVLINTRKNKGLTQEELAAFAGITRAYLANIERGEHAPSLKVAQKLAGILEKDTDELFFDINVRKTNII</sequence>
<feature type="domain" description="HTH cro/C1-type" evidence="2">
    <location>
        <begin position="8"/>
        <end position="62"/>
    </location>
</feature>
<dbReference type="AlphaFoldDB" id="A0A229UMI8"/>
<evidence type="ECO:0000313" key="4">
    <source>
        <dbReference type="Proteomes" id="UP000215509"/>
    </source>
</evidence>
<dbReference type="EMBL" id="NMQW01000027">
    <property type="protein sequence ID" value="OXM84581.1"/>
    <property type="molecule type" value="Genomic_DNA"/>
</dbReference>
<dbReference type="RefSeq" id="WP_094016437.1">
    <property type="nucleotide sequence ID" value="NZ_NMQW01000027.1"/>
</dbReference>
<dbReference type="Pfam" id="PF01381">
    <property type="entry name" value="HTH_3"/>
    <property type="match status" value="1"/>
</dbReference>
<dbReference type="PANTHER" id="PTHR46558">
    <property type="entry name" value="TRACRIPTIONAL REGULATORY PROTEIN-RELATED-RELATED"/>
    <property type="match status" value="1"/>
</dbReference>
<dbReference type="GO" id="GO:0003677">
    <property type="term" value="F:DNA binding"/>
    <property type="evidence" value="ECO:0007669"/>
    <property type="project" value="UniProtKB-KW"/>
</dbReference>
<dbReference type="SMART" id="SM00530">
    <property type="entry name" value="HTH_XRE"/>
    <property type="match status" value="1"/>
</dbReference>
<evidence type="ECO:0000256" key="1">
    <source>
        <dbReference type="ARBA" id="ARBA00023125"/>
    </source>
</evidence>
<reference evidence="3 4" key="1">
    <citation type="submission" date="2017-07" db="EMBL/GenBank/DDBJ databases">
        <title>Genome sequencing and assembly of Paenibacillus rigui.</title>
        <authorList>
            <person name="Mayilraj S."/>
        </authorList>
    </citation>
    <scope>NUCLEOTIDE SEQUENCE [LARGE SCALE GENOMIC DNA]</scope>
    <source>
        <strain evidence="3 4">JCM 16352</strain>
    </source>
</reference>
<dbReference type="InterPro" id="IPR010982">
    <property type="entry name" value="Lambda_DNA-bd_dom_sf"/>
</dbReference>
<comment type="caution">
    <text evidence="3">The sequence shown here is derived from an EMBL/GenBank/DDBJ whole genome shotgun (WGS) entry which is preliminary data.</text>
</comment>
<name>A0A229UMI8_9BACL</name>
<dbReference type="PROSITE" id="PS50943">
    <property type="entry name" value="HTH_CROC1"/>
    <property type="match status" value="1"/>
</dbReference>
<organism evidence="3 4">
    <name type="scientific">Paenibacillus rigui</name>
    <dbReference type="NCBI Taxonomy" id="554312"/>
    <lineage>
        <taxon>Bacteria</taxon>
        <taxon>Bacillati</taxon>
        <taxon>Bacillota</taxon>
        <taxon>Bacilli</taxon>
        <taxon>Bacillales</taxon>
        <taxon>Paenibacillaceae</taxon>
        <taxon>Paenibacillus</taxon>
    </lineage>
</organism>
<accession>A0A229UMI8</accession>
<dbReference type="SUPFAM" id="SSF47413">
    <property type="entry name" value="lambda repressor-like DNA-binding domains"/>
    <property type="match status" value="1"/>
</dbReference>
<dbReference type="CDD" id="cd00093">
    <property type="entry name" value="HTH_XRE"/>
    <property type="match status" value="1"/>
</dbReference>
<dbReference type="InterPro" id="IPR001387">
    <property type="entry name" value="Cro/C1-type_HTH"/>
</dbReference>
<dbReference type="OrthoDB" id="9808239at2"/>
<dbReference type="Proteomes" id="UP000215509">
    <property type="component" value="Unassembled WGS sequence"/>
</dbReference>
<keyword evidence="1" id="KW-0238">DNA-binding</keyword>
<dbReference type="PANTHER" id="PTHR46558:SF11">
    <property type="entry name" value="HTH-TYPE TRANSCRIPTIONAL REGULATOR XRE"/>
    <property type="match status" value="1"/>
</dbReference>
<proteinExistence type="predicted"/>
<gene>
    <name evidence="3" type="ORF">CF651_18910</name>
</gene>